<evidence type="ECO:0000313" key="3">
    <source>
        <dbReference type="Proteomes" id="UP000317496"/>
    </source>
</evidence>
<dbReference type="EMBL" id="CP041636">
    <property type="protein sequence ID" value="QDO98706.1"/>
    <property type="molecule type" value="Genomic_DNA"/>
</dbReference>
<protein>
    <recommendedName>
        <fullName evidence="1">Aspartyl/glutamyl-tRNA(Asn/Gln) amidotransferase subunit C</fullName>
        <shortName evidence="1">Asp/Glu-ADT subunit C</shortName>
        <ecNumber evidence="1">6.3.5.-</ecNumber>
    </recommendedName>
</protein>
<dbReference type="KEGG" id="fer:FNB15_16115"/>
<dbReference type="HAMAP" id="MF_00122">
    <property type="entry name" value="GatC"/>
    <property type="match status" value="1"/>
</dbReference>
<organism evidence="2 3">
    <name type="scientific">Ferrovibrio terrae</name>
    <dbReference type="NCBI Taxonomy" id="2594003"/>
    <lineage>
        <taxon>Bacteria</taxon>
        <taxon>Pseudomonadati</taxon>
        <taxon>Pseudomonadota</taxon>
        <taxon>Alphaproteobacteria</taxon>
        <taxon>Rhodospirillales</taxon>
        <taxon>Rhodospirillaceae</taxon>
        <taxon>Ferrovibrio</taxon>
    </lineage>
</organism>
<dbReference type="SUPFAM" id="SSF141000">
    <property type="entry name" value="Glu-tRNAGln amidotransferase C subunit"/>
    <property type="match status" value="1"/>
</dbReference>
<comment type="subunit">
    <text evidence="1">Heterotrimer of A, B and C subunits.</text>
</comment>
<dbReference type="Gene3D" id="1.10.20.60">
    <property type="entry name" value="Glu-tRNAGln amidotransferase C subunit, N-terminal domain"/>
    <property type="match status" value="1"/>
</dbReference>
<sequence length="95" mass="10516">MSLDKAAVAKIAKLARLKMEPDRQEALASELNRILSFVEELQAVNTDNVQPMTSVAPMKLRHREDAVTDGGKPEAVLKNAPQRQGDFYTVPKVVE</sequence>
<accession>A0A516H4M9</accession>
<proteinExistence type="inferred from homology"/>
<keyword evidence="1" id="KW-0547">Nucleotide-binding</keyword>
<evidence type="ECO:0000313" key="2">
    <source>
        <dbReference type="EMBL" id="QDO98706.1"/>
    </source>
</evidence>
<dbReference type="PANTHER" id="PTHR15004">
    <property type="entry name" value="GLUTAMYL-TRNA(GLN) AMIDOTRANSFERASE SUBUNIT C, MITOCHONDRIAL"/>
    <property type="match status" value="1"/>
</dbReference>
<dbReference type="PANTHER" id="PTHR15004:SF0">
    <property type="entry name" value="GLUTAMYL-TRNA(GLN) AMIDOTRANSFERASE SUBUNIT C, MITOCHONDRIAL"/>
    <property type="match status" value="1"/>
</dbReference>
<dbReference type="GO" id="GO:0016740">
    <property type="term" value="F:transferase activity"/>
    <property type="evidence" value="ECO:0007669"/>
    <property type="project" value="UniProtKB-KW"/>
</dbReference>
<dbReference type="Proteomes" id="UP000317496">
    <property type="component" value="Chromosome"/>
</dbReference>
<keyword evidence="1" id="KW-0436">Ligase</keyword>
<dbReference type="InterPro" id="IPR003837">
    <property type="entry name" value="GatC"/>
</dbReference>
<keyword evidence="3" id="KW-1185">Reference proteome</keyword>
<dbReference type="GO" id="GO:0050567">
    <property type="term" value="F:glutaminyl-tRNA synthase (glutamine-hydrolyzing) activity"/>
    <property type="evidence" value="ECO:0007669"/>
    <property type="project" value="UniProtKB-UniRule"/>
</dbReference>
<dbReference type="GO" id="GO:0070681">
    <property type="term" value="P:glutaminyl-tRNAGln biosynthesis via transamidation"/>
    <property type="evidence" value="ECO:0007669"/>
    <property type="project" value="TreeGrafter"/>
</dbReference>
<dbReference type="GO" id="GO:0006412">
    <property type="term" value="P:translation"/>
    <property type="evidence" value="ECO:0007669"/>
    <property type="project" value="UniProtKB-UniRule"/>
</dbReference>
<dbReference type="OrthoDB" id="9794326at2"/>
<gene>
    <name evidence="1 2" type="primary">gatC</name>
    <name evidence="2" type="ORF">FNB15_16115</name>
</gene>
<comment type="catalytic activity">
    <reaction evidence="1">
        <text>L-aspartyl-tRNA(Asn) + L-glutamine + ATP + H2O = L-asparaginyl-tRNA(Asn) + L-glutamate + ADP + phosphate + 2 H(+)</text>
        <dbReference type="Rhea" id="RHEA:14513"/>
        <dbReference type="Rhea" id="RHEA-COMP:9674"/>
        <dbReference type="Rhea" id="RHEA-COMP:9677"/>
        <dbReference type="ChEBI" id="CHEBI:15377"/>
        <dbReference type="ChEBI" id="CHEBI:15378"/>
        <dbReference type="ChEBI" id="CHEBI:29985"/>
        <dbReference type="ChEBI" id="CHEBI:30616"/>
        <dbReference type="ChEBI" id="CHEBI:43474"/>
        <dbReference type="ChEBI" id="CHEBI:58359"/>
        <dbReference type="ChEBI" id="CHEBI:78515"/>
        <dbReference type="ChEBI" id="CHEBI:78516"/>
        <dbReference type="ChEBI" id="CHEBI:456216"/>
    </reaction>
</comment>
<dbReference type="Pfam" id="PF02686">
    <property type="entry name" value="GatC"/>
    <property type="match status" value="1"/>
</dbReference>
<dbReference type="GO" id="GO:0005524">
    <property type="term" value="F:ATP binding"/>
    <property type="evidence" value="ECO:0007669"/>
    <property type="project" value="UniProtKB-KW"/>
</dbReference>
<dbReference type="InterPro" id="IPR036113">
    <property type="entry name" value="Asp/Glu-ADT_sf_sub_c"/>
</dbReference>
<dbReference type="GO" id="GO:0006450">
    <property type="term" value="P:regulation of translational fidelity"/>
    <property type="evidence" value="ECO:0007669"/>
    <property type="project" value="InterPro"/>
</dbReference>
<dbReference type="GO" id="GO:0050566">
    <property type="term" value="F:asparaginyl-tRNA synthase (glutamine-hydrolyzing) activity"/>
    <property type="evidence" value="ECO:0007669"/>
    <property type="project" value="RHEA"/>
</dbReference>
<keyword evidence="1" id="KW-0648">Protein biosynthesis</keyword>
<dbReference type="NCBIfam" id="TIGR00135">
    <property type="entry name" value="gatC"/>
    <property type="match status" value="1"/>
</dbReference>
<dbReference type="AlphaFoldDB" id="A0A516H4M9"/>
<name>A0A516H4M9_9PROT</name>
<dbReference type="EC" id="6.3.5.-" evidence="1"/>
<keyword evidence="1" id="KW-0067">ATP-binding</keyword>
<dbReference type="RefSeq" id="WP_144069687.1">
    <property type="nucleotide sequence ID" value="NZ_CP041636.1"/>
</dbReference>
<comment type="catalytic activity">
    <reaction evidence="1">
        <text>L-glutamyl-tRNA(Gln) + L-glutamine + ATP + H2O = L-glutaminyl-tRNA(Gln) + L-glutamate + ADP + phosphate + H(+)</text>
        <dbReference type="Rhea" id="RHEA:17521"/>
        <dbReference type="Rhea" id="RHEA-COMP:9681"/>
        <dbReference type="Rhea" id="RHEA-COMP:9684"/>
        <dbReference type="ChEBI" id="CHEBI:15377"/>
        <dbReference type="ChEBI" id="CHEBI:15378"/>
        <dbReference type="ChEBI" id="CHEBI:29985"/>
        <dbReference type="ChEBI" id="CHEBI:30616"/>
        <dbReference type="ChEBI" id="CHEBI:43474"/>
        <dbReference type="ChEBI" id="CHEBI:58359"/>
        <dbReference type="ChEBI" id="CHEBI:78520"/>
        <dbReference type="ChEBI" id="CHEBI:78521"/>
        <dbReference type="ChEBI" id="CHEBI:456216"/>
    </reaction>
</comment>
<evidence type="ECO:0000256" key="1">
    <source>
        <dbReference type="HAMAP-Rule" id="MF_00122"/>
    </source>
</evidence>
<keyword evidence="2" id="KW-0808">Transferase</keyword>
<comment type="function">
    <text evidence="1">Allows the formation of correctly charged Asn-tRNA(Asn) or Gln-tRNA(Gln) through the transamidation of misacylated Asp-tRNA(Asn) or Glu-tRNA(Gln) in organisms which lack either or both of asparaginyl-tRNA or glutaminyl-tRNA synthetases. The reaction takes place in the presence of glutamine and ATP through an activated phospho-Asp-tRNA(Asn) or phospho-Glu-tRNA(Gln).</text>
</comment>
<reference evidence="2 3" key="1">
    <citation type="submission" date="2019-07" db="EMBL/GenBank/DDBJ databases">
        <title>Genome sequencing for Ferrovibrio sp. K5.</title>
        <authorList>
            <person name="Park S.-J."/>
        </authorList>
    </citation>
    <scope>NUCLEOTIDE SEQUENCE [LARGE SCALE GENOMIC DNA]</scope>
    <source>
        <strain evidence="2 3">K5</strain>
    </source>
</reference>
<comment type="similarity">
    <text evidence="1">Belongs to the GatC family.</text>
</comment>